<dbReference type="SUPFAM" id="SSF56300">
    <property type="entry name" value="Metallo-dependent phosphatases"/>
    <property type="match status" value="1"/>
</dbReference>
<keyword evidence="4" id="KW-1185">Reference proteome</keyword>
<dbReference type="InterPro" id="IPR052169">
    <property type="entry name" value="CW_Biosynth-Accessory"/>
</dbReference>
<feature type="domain" description="Capsule synthesis protein CapA" evidence="2">
    <location>
        <begin position="235"/>
        <end position="491"/>
    </location>
</feature>
<protein>
    <submittedName>
        <fullName evidence="3">CapA family protein</fullName>
    </submittedName>
</protein>
<accession>A0ABV5JN03</accession>
<dbReference type="Gene3D" id="3.60.21.10">
    <property type="match status" value="1"/>
</dbReference>
<evidence type="ECO:0000259" key="2">
    <source>
        <dbReference type="SMART" id="SM00854"/>
    </source>
</evidence>
<dbReference type="Pfam" id="PF09587">
    <property type="entry name" value="PGA_cap"/>
    <property type="match status" value="1"/>
</dbReference>
<reference evidence="3 4" key="1">
    <citation type="submission" date="2024-09" db="EMBL/GenBank/DDBJ databases">
        <authorList>
            <person name="Sun Q."/>
            <person name="Mori K."/>
        </authorList>
    </citation>
    <scope>NUCLEOTIDE SEQUENCE [LARGE SCALE GENOMIC DNA]</scope>
    <source>
        <strain evidence="3 4">CCM 7659</strain>
    </source>
</reference>
<evidence type="ECO:0000256" key="1">
    <source>
        <dbReference type="ARBA" id="ARBA00005662"/>
    </source>
</evidence>
<dbReference type="InterPro" id="IPR029052">
    <property type="entry name" value="Metallo-depent_PP-like"/>
</dbReference>
<dbReference type="EMBL" id="JBHMDY010000002">
    <property type="protein sequence ID" value="MFB9259107.1"/>
    <property type="molecule type" value="Genomic_DNA"/>
</dbReference>
<gene>
    <name evidence="3" type="ORF">ACFFVD_04760</name>
</gene>
<dbReference type="PANTHER" id="PTHR33393:SF12">
    <property type="entry name" value="CAPSULE BIOSYNTHESIS PROTEIN CAPA"/>
    <property type="match status" value="1"/>
</dbReference>
<sequence>MNKLPSLPADSAELVHAIVDRLTHHGPKVLDVLRRVSTGELEMVETLSDADKALTRQLFGWIVSAEPSLAHAATIHPEVLALVEDARAHIPGKINDDMIASARHAAGFLTEAVRKHFAHHGDADGGATQGDPRIKAVLKIAGEVKKDYSHGLAGLAIITASYVFYEDFHFPQPETGVYDIAHSTADKLKWVYRYWFNQLEVAQPGSGLEEFFRGQVLQNSVTMDDSAVESVSRVSLSCAGDLLAVDVLTPANTGRLFEDITDFYSSADIVSSNLESTVYRAQAAGRNGDEAGQPFKMNTSPEMFDKFRNEAGINFFSTATNHSNDWGTEGLLATLDLLDASGADYSGTARDQAGQDDVVVVERNGIKIGLLTFTFDLNGRPVPEGQKYLVNEVRFNDVDPGPNYALVEAHVAAAKAKGAEFIVAYCHWGWEFEMYPHPNVTDAAREVVERGVDVILGNHPHVPQPAQTIDRGPDKPKALVTYAFGDFVSYHPESRNSKLTYAIKFDIAKVVTGGGTYVSWDHVQTLPLYIVNAPLGEDRYDSRIVQFHKVLENPDGYGLSEREKSELPHLDEVVWKGILSPLSHIPEGGWSGQR</sequence>
<comment type="caution">
    <text evidence="3">The sequence shown here is derived from an EMBL/GenBank/DDBJ whole genome shotgun (WGS) entry which is preliminary data.</text>
</comment>
<organism evidence="3 4">
    <name type="scientific">Dietzia aerolata</name>
    <dbReference type="NCBI Taxonomy" id="595984"/>
    <lineage>
        <taxon>Bacteria</taxon>
        <taxon>Bacillati</taxon>
        <taxon>Actinomycetota</taxon>
        <taxon>Actinomycetes</taxon>
        <taxon>Mycobacteriales</taxon>
        <taxon>Dietziaceae</taxon>
        <taxon>Dietzia</taxon>
    </lineage>
</organism>
<evidence type="ECO:0000313" key="3">
    <source>
        <dbReference type="EMBL" id="MFB9259107.1"/>
    </source>
</evidence>
<dbReference type="InterPro" id="IPR019079">
    <property type="entry name" value="Capsule_synth_CapA"/>
</dbReference>
<dbReference type="RefSeq" id="WP_206682302.1">
    <property type="nucleotide sequence ID" value="NZ_JAALDM010000152.1"/>
</dbReference>
<evidence type="ECO:0000313" key="4">
    <source>
        <dbReference type="Proteomes" id="UP001589700"/>
    </source>
</evidence>
<dbReference type="Proteomes" id="UP001589700">
    <property type="component" value="Unassembled WGS sequence"/>
</dbReference>
<name>A0ABV5JN03_9ACTN</name>
<proteinExistence type="inferred from homology"/>
<dbReference type="SMART" id="SM00854">
    <property type="entry name" value="PGA_cap"/>
    <property type="match status" value="1"/>
</dbReference>
<dbReference type="PANTHER" id="PTHR33393">
    <property type="entry name" value="POLYGLUTAMINE SYNTHESIS ACCESSORY PROTEIN RV0574C-RELATED"/>
    <property type="match status" value="1"/>
</dbReference>
<comment type="similarity">
    <text evidence="1">Belongs to the CapA family.</text>
</comment>